<dbReference type="EMBL" id="JAZDUA010000205">
    <property type="protein sequence ID" value="KAK7864353.1"/>
    <property type="molecule type" value="Genomic_DNA"/>
</dbReference>
<comment type="caution">
    <text evidence="2">The sequence shown here is derived from an EMBL/GenBank/DDBJ whole genome shotgun (WGS) entry which is preliminary data.</text>
</comment>
<feature type="region of interest" description="Disordered" evidence="1">
    <location>
        <begin position="1"/>
        <end position="20"/>
    </location>
</feature>
<name>A0AAN9VIA9_9ORTH</name>
<feature type="region of interest" description="Disordered" evidence="1">
    <location>
        <begin position="25"/>
        <end position="103"/>
    </location>
</feature>
<feature type="compositionally biased region" description="Basic and acidic residues" evidence="1">
    <location>
        <begin position="65"/>
        <end position="79"/>
    </location>
</feature>
<evidence type="ECO:0000313" key="3">
    <source>
        <dbReference type="Proteomes" id="UP001378592"/>
    </source>
</evidence>
<dbReference type="PANTHER" id="PTHR22684:SF0">
    <property type="entry name" value="RIBOSOME QUALITY CONTROL COMPLEX SUBUNIT TCF25"/>
    <property type="match status" value="1"/>
</dbReference>
<dbReference type="Proteomes" id="UP001378592">
    <property type="component" value="Unassembled WGS sequence"/>
</dbReference>
<accession>A0AAN9VIA9</accession>
<feature type="compositionally biased region" description="Basic residues" evidence="1">
    <location>
        <begin position="80"/>
        <end position="92"/>
    </location>
</feature>
<evidence type="ECO:0000313" key="2">
    <source>
        <dbReference type="EMBL" id="KAK7864353.1"/>
    </source>
</evidence>
<dbReference type="GO" id="GO:1990112">
    <property type="term" value="C:RQC complex"/>
    <property type="evidence" value="ECO:0007669"/>
    <property type="project" value="TreeGrafter"/>
</dbReference>
<organism evidence="2 3">
    <name type="scientific">Gryllus longicercus</name>
    <dbReference type="NCBI Taxonomy" id="2509291"/>
    <lineage>
        <taxon>Eukaryota</taxon>
        <taxon>Metazoa</taxon>
        <taxon>Ecdysozoa</taxon>
        <taxon>Arthropoda</taxon>
        <taxon>Hexapoda</taxon>
        <taxon>Insecta</taxon>
        <taxon>Pterygota</taxon>
        <taxon>Neoptera</taxon>
        <taxon>Polyneoptera</taxon>
        <taxon>Orthoptera</taxon>
        <taxon>Ensifera</taxon>
        <taxon>Gryllidea</taxon>
        <taxon>Grylloidea</taxon>
        <taxon>Gryllidae</taxon>
        <taxon>Gryllinae</taxon>
        <taxon>Gryllus</taxon>
    </lineage>
</organism>
<gene>
    <name evidence="2" type="ORF">R5R35_007919</name>
</gene>
<evidence type="ECO:0000256" key="1">
    <source>
        <dbReference type="SAM" id="MobiDB-lite"/>
    </source>
</evidence>
<dbReference type="InterPro" id="IPR006994">
    <property type="entry name" value="TCF25/Rqc1"/>
</dbReference>
<evidence type="ECO:0008006" key="4">
    <source>
        <dbReference type="Google" id="ProtNLM"/>
    </source>
</evidence>
<feature type="compositionally biased region" description="Basic and acidic residues" evidence="1">
    <location>
        <begin position="654"/>
        <end position="665"/>
    </location>
</feature>
<sequence>MSSRILRRLRQEDNSESKSACELYDGKENLDSGCGGARRKNLPTNPFDLLTKQSQSESDEQEDVDITHHSHEDVRDEYKKRKKKKKRKRSGKKVQEESNLSQPEEELNELELFALFLKETQNQHQLLPTSFEIYPKTKEVFNIKLKNLNANNEIKRIFGSKVIGSENRRRNRSRVHIKSSWLVNPKENWPPLGKTGLSMRHERTNVNCSFAFVHNADYQKIQRKFLQAVNSFNQENIAAIAYTSPYHVDALIQLSDLYKLTDDLQTAADLNERALYSLESAFHPLFNMATGNCELDYRRQENRALFICLFKHLTFVGQRACYQTALELCKLLLSFDFELDPLAIILCIDFYALRSRNYEWLIDVSKKWEKKKNLSQLPNFAFSTALAHFCLAEANKADDFAQADKLLQDALILFPGVLNVLLEKCSVHLGANVSSHHFFDSDVDLTQSRALTQLITLYVHRTYCEWKTPNVISWLERNVHAVIQRVDSGEKFVKDCLLIRLRNYYSAPRNVLRHIILSDIKEVTATISANISSPILSFDPLPPLDSVDTYSYAEFSKYNEETRTLTSLFFASLLPNFHENRRGENDLAVANHTAVEDLLDPVEAPNGENRDTGRDGVRMLLDAIGAIVAGIPFRNRSARNGDNGGSNQENRPPQNEDHREASEQN</sequence>
<dbReference type="PANTHER" id="PTHR22684">
    <property type="entry name" value="NULP1-RELATED"/>
    <property type="match status" value="1"/>
</dbReference>
<dbReference type="AlphaFoldDB" id="A0AAN9VIA9"/>
<dbReference type="Pfam" id="PF04910">
    <property type="entry name" value="Tcf25"/>
    <property type="match status" value="1"/>
</dbReference>
<reference evidence="2 3" key="1">
    <citation type="submission" date="2024-03" db="EMBL/GenBank/DDBJ databases">
        <title>The genome assembly and annotation of the cricket Gryllus longicercus Weissman &amp; Gray.</title>
        <authorList>
            <person name="Szrajer S."/>
            <person name="Gray D."/>
            <person name="Ylla G."/>
        </authorList>
    </citation>
    <scope>NUCLEOTIDE SEQUENCE [LARGE SCALE GENOMIC DNA]</scope>
    <source>
        <strain evidence="2">DAG 2021-001</strain>
        <tissue evidence="2">Whole body minus gut</tissue>
    </source>
</reference>
<protein>
    <recommendedName>
        <fullName evidence="4">Transcription factor 25</fullName>
    </recommendedName>
</protein>
<proteinExistence type="predicted"/>
<keyword evidence="3" id="KW-1185">Reference proteome</keyword>
<feature type="region of interest" description="Disordered" evidence="1">
    <location>
        <begin position="635"/>
        <end position="665"/>
    </location>
</feature>